<reference evidence="3" key="1">
    <citation type="submission" date="2022-11" db="UniProtKB">
        <authorList>
            <consortium name="WormBaseParasite"/>
        </authorList>
    </citation>
    <scope>IDENTIFICATION</scope>
</reference>
<feature type="region of interest" description="Disordered" evidence="1">
    <location>
        <begin position="1"/>
        <end position="35"/>
    </location>
</feature>
<organism evidence="2 3">
    <name type="scientific">Ditylenchus dipsaci</name>
    <dbReference type="NCBI Taxonomy" id="166011"/>
    <lineage>
        <taxon>Eukaryota</taxon>
        <taxon>Metazoa</taxon>
        <taxon>Ecdysozoa</taxon>
        <taxon>Nematoda</taxon>
        <taxon>Chromadorea</taxon>
        <taxon>Rhabditida</taxon>
        <taxon>Tylenchina</taxon>
        <taxon>Tylenchomorpha</taxon>
        <taxon>Sphaerularioidea</taxon>
        <taxon>Anguinidae</taxon>
        <taxon>Anguininae</taxon>
        <taxon>Ditylenchus</taxon>
    </lineage>
</organism>
<proteinExistence type="predicted"/>
<evidence type="ECO:0000313" key="3">
    <source>
        <dbReference type="WBParaSite" id="jg1801"/>
    </source>
</evidence>
<evidence type="ECO:0000313" key="2">
    <source>
        <dbReference type="Proteomes" id="UP000887574"/>
    </source>
</evidence>
<feature type="compositionally biased region" description="Basic and acidic residues" evidence="1">
    <location>
        <begin position="1"/>
        <end position="30"/>
    </location>
</feature>
<keyword evidence="2" id="KW-1185">Reference proteome</keyword>
<dbReference type="Proteomes" id="UP000887574">
    <property type="component" value="Unplaced"/>
</dbReference>
<dbReference type="WBParaSite" id="jg1801">
    <property type="protein sequence ID" value="jg1801"/>
    <property type="gene ID" value="jg1801"/>
</dbReference>
<dbReference type="AlphaFoldDB" id="A0A915DB48"/>
<sequence>MVTADEERMQPERSPTRPAPKHSDETEGRGQAHCSAKEAASLEAAASYNLMEIFAYLRNQANFTVIEQF</sequence>
<accession>A0A915DB48</accession>
<protein>
    <submittedName>
        <fullName evidence="3">Uncharacterized protein</fullName>
    </submittedName>
</protein>
<name>A0A915DB48_9BILA</name>
<evidence type="ECO:0000256" key="1">
    <source>
        <dbReference type="SAM" id="MobiDB-lite"/>
    </source>
</evidence>